<organism evidence="3 4">
    <name type="scientific">Mammaliicoccus stepanovicii</name>
    <dbReference type="NCBI Taxonomy" id="643214"/>
    <lineage>
        <taxon>Bacteria</taxon>
        <taxon>Bacillati</taxon>
        <taxon>Bacillota</taxon>
        <taxon>Bacilli</taxon>
        <taxon>Bacillales</taxon>
        <taxon>Staphylococcaceae</taxon>
        <taxon>Mammaliicoccus</taxon>
    </lineage>
</organism>
<dbReference type="InterPro" id="IPR032834">
    <property type="entry name" value="NatK-like_C"/>
</dbReference>
<keyword evidence="1" id="KW-0472">Membrane</keyword>
<feature type="transmembrane region" description="Helical" evidence="1">
    <location>
        <begin position="27"/>
        <end position="60"/>
    </location>
</feature>
<dbReference type="Pfam" id="PF14501">
    <property type="entry name" value="HATPase_c_5"/>
    <property type="match status" value="1"/>
</dbReference>
<keyword evidence="1" id="KW-0812">Transmembrane</keyword>
<dbReference type="PANTHER" id="PTHR40448">
    <property type="entry name" value="TWO-COMPONENT SENSOR HISTIDINE KINASE"/>
    <property type="match status" value="1"/>
</dbReference>
<feature type="transmembrane region" description="Helical" evidence="1">
    <location>
        <begin position="169"/>
        <end position="187"/>
    </location>
</feature>
<proteinExistence type="predicted"/>
<dbReference type="Gene3D" id="3.30.565.10">
    <property type="entry name" value="Histidine kinase-like ATPase, C-terminal domain"/>
    <property type="match status" value="1"/>
</dbReference>
<feature type="transmembrane region" description="Helical" evidence="1">
    <location>
        <begin position="134"/>
        <end position="157"/>
    </location>
</feature>
<dbReference type="KEGG" id="sste:SAMEA4384403_0386"/>
<evidence type="ECO:0000256" key="1">
    <source>
        <dbReference type="SAM" id="Phobius"/>
    </source>
</evidence>
<keyword evidence="1" id="KW-1133">Transmembrane helix</keyword>
<name>A0A239YFS6_9STAP</name>
<dbReference type="GO" id="GO:0042802">
    <property type="term" value="F:identical protein binding"/>
    <property type="evidence" value="ECO:0007669"/>
    <property type="project" value="TreeGrafter"/>
</dbReference>
<dbReference type="InterPro" id="IPR036890">
    <property type="entry name" value="HATPase_C_sf"/>
</dbReference>
<dbReference type="Proteomes" id="UP000242084">
    <property type="component" value="Chromosome 1"/>
</dbReference>
<dbReference type="PANTHER" id="PTHR40448:SF1">
    <property type="entry name" value="TWO-COMPONENT SENSOR HISTIDINE KINASE"/>
    <property type="match status" value="1"/>
</dbReference>
<feature type="transmembrane region" description="Helical" evidence="1">
    <location>
        <begin position="104"/>
        <end position="122"/>
    </location>
</feature>
<accession>A0A239YFS6</accession>
<dbReference type="EMBL" id="LT906462">
    <property type="protein sequence ID" value="SNV57845.1"/>
    <property type="molecule type" value="Genomic_DNA"/>
</dbReference>
<gene>
    <name evidence="3" type="primary">agrC_1</name>
    <name evidence="3" type="ORF">SAMEA4384403_00386</name>
</gene>
<evidence type="ECO:0000259" key="2">
    <source>
        <dbReference type="Pfam" id="PF14501"/>
    </source>
</evidence>
<dbReference type="SUPFAM" id="SSF55874">
    <property type="entry name" value="ATPase domain of HSP90 chaperone/DNA topoisomerase II/histidine kinase"/>
    <property type="match status" value="1"/>
</dbReference>
<sequence>MILSIIIYMFLFYKIYLQKESSNSLKFMFLGILSWFTLSIFLGDFIEFIFIILCIIYYIGINKDIKVLNLILIFFIIIKFININSSYIVIYIDKFLALSNDYTVFLQILIILLQVLIFLKIFEKYNISKYIYSFLSLSLTLLLLYIYLSIFFITYIFKEIYYFERFIDLLLFFTITQGIFITFLIFYETRVQKEQELKKMNELKFENLFFYSKLIEEKNLEIEKFNHDLNNIIISINEVEENEKVKNFKKELLYLSNYTKNIPFSRNKFDTNYLKNIKNLYLKNLFLSKIEVIMNKNIKLHFECLQQVEEIKKVHNLDLVRIIGILIDNAIEETEKLNNGFINIYIYSSNGYLEFIIENNFMNKEKISIHKLMELGFSTKNNHKGLGLTIIENIVEKNKYINVNYEINDNDTTFKVILVININL</sequence>
<reference evidence="3 4" key="1">
    <citation type="submission" date="2017-06" db="EMBL/GenBank/DDBJ databases">
        <authorList>
            <consortium name="Pathogen Informatics"/>
        </authorList>
    </citation>
    <scope>NUCLEOTIDE SEQUENCE [LARGE SCALE GENOMIC DNA]</scope>
    <source>
        <strain evidence="3 4">NCTC13839</strain>
    </source>
</reference>
<protein>
    <submittedName>
        <fullName evidence="3">AgrC protein</fullName>
    </submittedName>
</protein>
<evidence type="ECO:0000313" key="4">
    <source>
        <dbReference type="Proteomes" id="UP000242084"/>
    </source>
</evidence>
<keyword evidence="4" id="KW-1185">Reference proteome</keyword>
<feature type="domain" description="Sensor histidine kinase NatK-like C-terminal" evidence="2">
    <location>
        <begin position="315"/>
        <end position="417"/>
    </location>
</feature>
<dbReference type="AlphaFoldDB" id="A0A239YFS6"/>
<feature type="transmembrane region" description="Helical" evidence="1">
    <location>
        <begin position="67"/>
        <end position="92"/>
    </location>
</feature>
<evidence type="ECO:0000313" key="3">
    <source>
        <dbReference type="EMBL" id="SNV57845.1"/>
    </source>
</evidence>